<dbReference type="Pfam" id="PF11079">
    <property type="entry name" value="YqhG"/>
    <property type="match status" value="1"/>
</dbReference>
<organism evidence="1 2">
    <name type="scientific">Exobacillus caeni</name>
    <dbReference type="NCBI Taxonomy" id="2574798"/>
    <lineage>
        <taxon>Bacteria</taxon>
        <taxon>Bacillati</taxon>
        <taxon>Bacillota</taxon>
        <taxon>Bacilli</taxon>
        <taxon>Bacillales</taxon>
        <taxon>Guptibacillaceae</taxon>
        <taxon>Exobacillus</taxon>
    </lineage>
</organism>
<evidence type="ECO:0000313" key="1">
    <source>
        <dbReference type="EMBL" id="TLS36348.1"/>
    </source>
</evidence>
<keyword evidence="2" id="KW-1185">Reference proteome</keyword>
<dbReference type="EMBL" id="SWLG01000011">
    <property type="protein sequence ID" value="TLS36348.1"/>
    <property type="molecule type" value="Genomic_DNA"/>
</dbReference>
<proteinExistence type="predicted"/>
<dbReference type="Proteomes" id="UP000308230">
    <property type="component" value="Unassembled WGS sequence"/>
</dbReference>
<dbReference type="OrthoDB" id="2433584at2"/>
<accession>A0A5R9F404</accession>
<reference evidence="1 2" key="1">
    <citation type="submission" date="2019-04" db="EMBL/GenBank/DDBJ databases">
        <title>Bacillus caeni sp. nov., a bacterium isolated from mangrove sediment.</title>
        <authorList>
            <person name="Huang H."/>
            <person name="Mo K."/>
            <person name="Hu Y."/>
        </authorList>
    </citation>
    <scope>NUCLEOTIDE SEQUENCE [LARGE SCALE GENOMIC DNA]</scope>
    <source>
        <strain evidence="1 2">HB172195</strain>
    </source>
</reference>
<dbReference type="AlphaFoldDB" id="A0A5R9F404"/>
<name>A0A5R9F404_9BACL</name>
<dbReference type="RefSeq" id="WP_138127666.1">
    <property type="nucleotide sequence ID" value="NZ_SWLG01000011.1"/>
</dbReference>
<sequence length="263" mass="30343">MQQEDIHNYLKSYFIANNCEITRENNGLLGVQLTIEMDKEIMNRPFYWHYLEKTGGVPQPMELSFFTSQDYKKEKGEFIHFGSPRLHQIFNSTKKLASYIRMFEEASGKPGYNMPLHPWLCLNIKVSYQCDRKKDRLLSLGIHLISGAVLDNFHSLLEKKELTPKIPDFCFTMTPIIKPLSGIKRLEAVLASVIQADNHSWAEDAHKRWAADLDLLNLFYTGNEDAESYQVEKEALRKQYEPVIKADIINGGMFYLTPQTSVG</sequence>
<protein>
    <recommendedName>
        <fullName evidence="3">YqhG</fullName>
    </recommendedName>
</protein>
<evidence type="ECO:0000313" key="2">
    <source>
        <dbReference type="Proteomes" id="UP000308230"/>
    </source>
</evidence>
<evidence type="ECO:0008006" key="3">
    <source>
        <dbReference type="Google" id="ProtNLM"/>
    </source>
</evidence>
<comment type="caution">
    <text evidence="1">The sequence shown here is derived from an EMBL/GenBank/DDBJ whole genome shotgun (WGS) entry which is preliminary data.</text>
</comment>
<gene>
    <name evidence="1" type="ORF">FCL54_15570</name>
</gene>
<dbReference type="InterPro" id="IPR024562">
    <property type="entry name" value="YqhG"/>
</dbReference>